<comment type="caution">
    <text evidence="3">The sequence shown here is derived from an EMBL/GenBank/DDBJ whole genome shotgun (WGS) entry which is preliminary data.</text>
</comment>
<evidence type="ECO:0000313" key="3">
    <source>
        <dbReference type="EMBL" id="KAB1273532.1"/>
    </source>
</evidence>
<dbReference type="AlphaFoldDB" id="A0A5N4DQW5"/>
<dbReference type="GO" id="GO:0006355">
    <property type="term" value="P:regulation of DNA-templated transcription"/>
    <property type="evidence" value="ECO:0007669"/>
    <property type="project" value="InterPro"/>
</dbReference>
<sequence>MVQDGRSQRNSTDSRLKRIMLSQGSLSFRDVAVDFTWEEWQLLDTVQKNLFRDVMLENYSNLLSLGYQVSKPEALVPLEEGREQGIVEREFPSQCSPGECNQCSGNSRKQSSSWSLLSWDPC</sequence>
<evidence type="ECO:0000259" key="2">
    <source>
        <dbReference type="PROSITE" id="PS50805"/>
    </source>
</evidence>
<dbReference type="InterPro" id="IPR050169">
    <property type="entry name" value="Krueppel_C2H2_ZnF"/>
</dbReference>
<feature type="compositionally biased region" description="Low complexity" evidence="1">
    <location>
        <begin position="111"/>
        <end position="122"/>
    </location>
</feature>
<reference evidence="3 4" key="1">
    <citation type="journal article" date="2019" name="Mol. Ecol. Resour.">
        <title>Improving Illumina assemblies with Hi-C and long reads: an example with the North African dromedary.</title>
        <authorList>
            <person name="Elbers J.P."/>
            <person name="Rogers M.F."/>
            <person name="Perelman P.L."/>
            <person name="Proskuryakova A.A."/>
            <person name="Serdyukova N.A."/>
            <person name="Johnson W.E."/>
            <person name="Horin P."/>
            <person name="Corander J."/>
            <person name="Murphy D."/>
            <person name="Burger P.A."/>
        </authorList>
    </citation>
    <scope>NUCLEOTIDE SEQUENCE [LARGE SCALE GENOMIC DNA]</scope>
    <source>
        <strain evidence="3">Drom800</strain>
        <tissue evidence="3">Blood</tissue>
    </source>
</reference>
<feature type="domain" description="KRAB" evidence="2">
    <location>
        <begin position="26"/>
        <end position="97"/>
    </location>
</feature>
<dbReference type="InterPro" id="IPR036051">
    <property type="entry name" value="KRAB_dom_sf"/>
</dbReference>
<dbReference type="Gene3D" id="6.10.140.140">
    <property type="match status" value="1"/>
</dbReference>
<accession>A0A5N4DQW5</accession>
<evidence type="ECO:0000256" key="1">
    <source>
        <dbReference type="SAM" id="MobiDB-lite"/>
    </source>
</evidence>
<dbReference type="SMART" id="SM00349">
    <property type="entry name" value="KRAB"/>
    <property type="match status" value="1"/>
</dbReference>
<feature type="compositionally biased region" description="Polar residues" evidence="1">
    <location>
        <begin position="93"/>
        <end position="110"/>
    </location>
</feature>
<protein>
    <submittedName>
        <fullName evidence="3">Zinc finger protein 37A</fullName>
    </submittedName>
</protein>
<dbReference type="Proteomes" id="UP000299084">
    <property type="component" value="Unassembled WGS sequence"/>
</dbReference>
<dbReference type="PANTHER" id="PTHR23232">
    <property type="entry name" value="KRAB DOMAIN C2H2 ZINC FINGER"/>
    <property type="match status" value="1"/>
</dbReference>
<keyword evidence="4" id="KW-1185">Reference proteome</keyword>
<feature type="region of interest" description="Disordered" evidence="1">
    <location>
        <begin position="92"/>
        <end position="122"/>
    </location>
</feature>
<dbReference type="Pfam" id="PF01352">
    <property type="entry name" value="KRAB"/>
    <property type="match status" value="1"/>
</dbReference>
<dbReference type="InterPro" id="IPR001909">
    <property type="entry name" value="KRAB"/>
</dbReference>
<name>A0A5N4DQW5_CAMDR</name>
<proteinExistence type="predicted"/>
<gene>
    <name evidence="3" type="ORF">Cadr_000012124</name>
</gene>
<organism evidence="3 4">
    <name type="scientific">Camelus dromedarius</name>
    <name type="common">Dromedary</name>
    <name type="synonym">Arabian camel</name>
    <dbReference type="NCBI Taxonomy" id="9838"/>
    <lineage>
        <taxon>Eukaryota</taxon>
        <taxon>Metazoa</taxon>
        <taxon>Chordata</taxon>
        <taxon>Craniata</taxon>
        <taxon>Vertebrata</taxon>
        <taxon>Euteleostomi</taxon>
        <taxon>Mammalia</taxon>
        <taxon>Eutheria</taxon>
        <taxon>Laurasiatheria</taxon>
        <taxon>Artiodactyla</taxon>
        <taxon>Tylopoda</taxon>
        <taxon>Camelidae</taxon>
        <taxon>Camelus</taxon>
    </lineage>
</organism>
<dbReference type="PROSITE" id="PS50805">
    <property type="entry name" value="KRAB"/>
    <property type="match status" value="1"/>
</dbReference>
<dbReference type="SUPFAM" id="SSF109640">
    <property type="entry name" value="KRAB domain (Kruppel-associated box)"/>
    <property type="match status" value="1"/>
</dbReference>
<dbReference type="EMBL" id="JWIN03000009">
    <property type="protein sequence ID" value="KAB1273532.1"/>
    <property type="molecule type" value="Genomic_DNA"/>
</dbReference>
<dbReference type="PANTHER" id="PTHR23232:SF163">
    <property type="entry name" value="ZINC FINGER PROTEIN 589"/>
    <property type="match status" value="1"/>
</dbReference>
<evidence type="ECO:0000313" key="4">
    <source>
        <dbReference type="Proteomes" id="UP000299084"/>
    </source>
</evidence>
<dbReference type="CDD" id="cd07765">
    <property type="entry name" value="KRAB_A-box"/>
    <property type="match status" value="1"/>
</dbReference>